<name>A0A433WPT2_9BACT</name>
<evidence type="ECO:0000313" key="2">
    <source>
        <dbReference type="EMBL" id="NSL88302.1"/>
    </source>
</evidence>
<dbReference type="CDD" id="cd00063">
    <property type="entry name" value="FN3"/>
    <property type="match status" value="1"/>
</dbReference>
<dbReference type="PROSITE" id="PS50853">
    <property type="entry name" value="FN3"/>
    <property type="match status" value="1"/>
</dbReference>
<accession>A0A433WPT2</accession>
<dbReference type="Pfam" id="PF00722">
    <property type="entry name" value="Glyco_hydro_16"/>
    <property type="match status" value="1"/>
</dbReference>
<dbReference type="Proteomes" id="UP000281028">
    <property type="component" value="Unassembled WGS sequence"/>
</dbReference>
<proteinExistence type="inferred from homology"/>
<dbReference type="Pfam" id="PF20009">
    <property type="entry name" value="GEVED"/>
    <property type="match status" value="1"/>
</dbReference>
<dbReference type="SUPFAM" id="SSF49265">
    <property type="entry name" value="Fibronectin type III"/>
    <property type="match status" value="1"/>
</dbReference>
<dbReference type="GO" id="GO:0004553">
    <property type="term" value="F:hydrolase activity, hydrolyzing O-glycosyl compounds"/>
    <property type="evidence" value="ECO:0007669"/>
    <property type="project" value="InterPro"/>
</dbReference>
<dbReference type="EMBL" id="RIAR02000001">
    <property type="protein sequence ID" value="NSL88302.1"/>
    <property type="molecule type" value="Genomic_DNA"/>
</dbReference>
<gene>
    <name evidence="2" type="ORF">ECE50_015790</name>
</gene>
<keyword evidence="3" id="KW-1185">Reference proteome</keyword>
<evidence type="ECO:0000313" key="3">
    <source>
        <dbReference type="Proteomes" id="UP000281028"/>
    </source>
</evidence>
<dbReference type="Gene3D" id="2.60.120.260">
    <property type="entry name" value="Galactose-binding domain-like"/>
    <property type="match status" value="1"/>
</dbReference>
<dbReference type="OrthoDB" id="692153at2"/>
<dbReference type="PROSITE" id="PS51762">
    <property type="entry name" value="GH16_2"/>
    <property type="match status" value="1"/>
</dbReference>
<dbReference type="InterPro" id="IPR045474">
    <property type="entry name" value="GEVED"/>
</dbReference>
<dbReference type="Pfam" id="PF18962">
    <property type="entry name" value="Por_Secre_tail"/>
    <property type="match status" value="1"/>
</dbReference>
<dbReference type="NCBIfam" id="TIGR04183">
    <property type="entry name" value="Por_Secre_tail"/>
    <property type="match status" value="1"/>
</dbReference>
<dbReference type="InterPro" id="IPR000757">
    <property type="entry name" value="Beta-glucanase-like"/>
</dbReference>
<dbReference type="SUPFAM" id="SSF49899">
    <property type="entry name" value="Concanavalin A-like lectins/glucanases"/>
    <property type="match status" value="1"/>
</dbReference>
<dbReference type="InterPro" id="IPR003961">
    <property type="entry name" value="FN3_dom"/>
</dbReference>
<dbReference type="AlphaFoldDB" id="A0A433WPT2"/>
<dbReference type="Gene3D" id="2.60.40.10">
    <property type="entry name" value="Immunoglobulins"/>
    <property type="match status" value="1"/>
</dbReference>
<reference evidence="2" key="1">
    <citation type="submission" date="2020-05" db="EMBL/GenBank/DDBJ databases">
        <title>Chitinophaga laudate sp. nov., isolated from a tropical peat swamp.</title>
        <authorList>
            <person name="Goh C.B.S."/>
            <person name="Lee M.S."/>
            <person name="Parimannan S."/>
            <person name="Pasbakhsh P."/>
            <person name="Yule C.M."/>
            <person name="Rajandas H."/>
            <person name="Loke S."/>
            <person name="Croft L."/>
            <person name="Tan J.B.L."/>
        </authorList>
    </citation>
    <scope>NUCLEOTIDE SEQUENCE</scope>
    <source>
        <strain evidence="2">Mgbs1</strain>
    </source>
</reference>
<comment type="caution">
    <text evidence="2">The sequence shown here is derived from an EMBL/GenBank/DDBJ whole genome shotgun (WGS) entry which is preliminary data.</text>
</comment>
<dbReference type="InterPro" id="IPR013320">
    <property type="entry name" value="ConA-like_dom_sf"/>
</dbReference>
<evidence type="ECO:0000256" key="1">
    <source>
        <dbReference type="ARBA" id="ARBA00006865"/>
    </source>
</evidence>
<dbReference type="InterPro" id="IPR026444">
    <property type="entry name" value="Secre_tail"/>
</dbReference>
<dbReference type="SMART" id="SM00060">
    <property type="entry name" value="FN3"/>
    <property type="match status" value="1"/>
</dbReference>
<dbReference type="Pfam" id="PF00041">
    <property type="entry name" value="fn3"/>
    <property type="match status" value="1"/>
</dbReference>
<comment type="similarity">
    <text evidence="1">Belongs to the glycosyl hydrolase 16 family.</text>
</comment>
<protein>
    <submittedName>
        <fullName evidence="2">T9SS type A sorting domain-containing protein</fullName>
    </submittedName>
</protein>
<dbReference type="CDD" id="cd00413">
    <property type="entry name" value="Glyco_hydrolase_16"/>
    <property type="match status" value="1"/>
</dbReference>
<dbReference type="InterPro" id="IPR036116">
    <property type="entry name" value="FN3_sf"/>
</dbReference>
<dbReference type="Gene3D" id="2.60.120.200">
    <property type="match status" value="1"/>
</dbReference>
<sequence>MKNVLRSAAVLAAALGLSAAAMAQLPAAPQQLKTLGTRSWIRLSWQDAASNEQGYKIYWNTTAVKPAAAGAVIGANSNRYYINSLTAATTYYVWVEAYNSSGTSAALNTSVVTTKQWTLDSAEVNNLSVPSSAAVPAGMQLYWHDEFNDLLLNRNKWSTNYYSTIDFKSGTNLSAMQNDTLPQPGIIMTGSTIQLITNDTMPAKAYWPTRKLSSIQTYDWRSDERYVDNSRGGYFEIRCRRSNTTNATTGLNVAYWLDSPGPDLKYYMEQGTTYNGVAGVRPRGQAFEIDVFEQSGNATTTGTTPFTMHGNVAADGTFQGNLTTYNASLSGQNNWTTHGLLWTAAGIKYYINGALAKEWSNPQQNMAPNHFMNILLGNYYGWSAGMTSTAMMEVDYIRGYQWPVSPANELPDNGFEYATLYPWSGNGTLTTTAPRSGSKALSLAAGQSVVQYIFLNNSQPYQLKYWLKGSGSLQAKIENTTQVSGVVKNQYLLNSNAAAAFSESAIDFTTTAEYTGHMTTVKLTLTNTGTGTITVDDMTIAGGGNGGSPAPCTAGGGANAQDRYITSLSTAGASHNISFTGNTYPAGGYGVYTADSVVVKRDSSFTLNILNSTNTRWARVNVYADWNNNGSFTDSGELLFSVGSARQDNSATVLNISRSITVPAAAVTGKVRLRVRCYDAWNNDPGPCGQADYTTTQDFFMQINVAGALNRQAMEQPVKTEIAATGITVYPNPVPGNNFQADITLPAANLAQIRIYNMSGAKMYSMEKRLVKGNNKINLSASVLPAGVYVLEVSSGGKIWQRKFIRQ</sequence>
<dbReference type="InterPro" id="IPR013783">
    <property type="entry name" value="Ig-like_fold"/>
</dbReference>
<organism evidence="2 3">
    <name type="scientific">Chitinophaga solisilvae</name>
    <dbReference type="NCBI Taxonomy" id="1233460"/>
    <lineage>
        <taxon>Bacteria</taxon>
        <taxon>Pseudomonadati</taxon>
        <taxon>Bacteroidota</taxon>
        <taxon>Chitinophagia</taxon>
        <taxon>Chitinophagales</taxon>
        <taxon>Chitinophagaceae</taxon>
        <taxon>Chitinophaga</taxon>
    </lineage>
</organism>
<dbReference type="GO" id="GO:0005975">
    <property type="term" value="P:carbohydrate metabolic process"/>
    <property type="evidence" value="ECO:0007669"/>
    <property type="project" value="InterPro"/>
</dbReference>